<dbReference type="InterPro" id="IPR053812">
    <property type="entry name" value="HTH_Sigma70_ECF-like"/>
</dbReference>
<keyword evidence="7" id="KW-1185">Reference proteome</keyword>
<dbReference type="Gene3D" id="1.10.1740.10">
    <property type="match status" value="1"/>
</dbReference>
<name>A0ABT2YL35_9BURK</name>
<evidence type="ECO:0000259" key="5">
    <source>
        <dbReference type="Pfam" id="PF07638"/>
    </source>
</evidence>
<comment type="caution">
    <text evidence="6">The sequence shown here is derived from an EMBL/GenBank/DDBJ whole genome shotgun (WGS) entry which is preliminary data.</text>
</comment>
<dbReference type="EMBL" id="JAJIRN010000010">
    <property type="protein sequence ID" value="MCV2370781.1"/>
    <property type="molecule type" value="Genomic_DNA"/>
</dbReference>
<dbReference type="InterPro" id="IPR039425">
    <property type="entry name" value="RNA_pol_sigma-70-like"/>
</dbReference>
<dbReference type="NCBIfam" id="TIGR02999">
    <property type="entry name" value="Sig-70_X6"/>
    <property type="match status" value="1"/>
</dbReference>
<keyword evidence="4" id="KW-0804">Transcription</keyword>
<evidence type="ECO:0000256" key="1">
    <source>
        <dbReference type="ARBA" id="ARBA00010641"/>
    </source>
</evidence>
<gene>
    <name evidence="6" type="ORF">LNV07_22065</name>
</gene>
<dbReference type="Pfam" id="PF07638">
    <property type="entry name" value="Sigma70_ECF"/>
    <property type="match status" value="1"/>
</dbReference>
<accession>A0ABT2YL35</accession>
<evidence type="ECO:0000256" key="3">
    <source>
        <dbReference type="ARBA" id="ARBA00023082"/>
    </source>
</evidence>
<dbReference type="SUPFAM" id="SSF88946">
    <property type="entry name" value="Sigma2 domain of RNA polymerase sigma factors"/>
    <property type="match status" value="1"/>
</dbReference>
<sequence>MSSSPPSVTELLAHASLGEAGAVNALFERLYPEIKRAARARLAQASGVPGLNTTALVHESFLRMADSEGLQGNSRGQFFAYVGRVLRSVVVDHIRAASADKRGGDVGILLTLSAAAEVVAPISSGVELIAIDRALLQMQQLDPGLYQLLEMIGFAGTPMGEVAHLRGVARRTVERDLIKARALLTELLGDSAATVY</sequence>
<evidence type="ECO:0000256" key="2">
    <source>
        <dbReference type="ARBA" id="ARBA00023015"/>
    </source>
</evidence>
<feature type="domain" description="RNA polymerase sigma-70 ECF-like HTH" evidence="5">
    <location>
        <begin position="7"/>
        <end position="185"/>
    </location>
</feature>
<organism evidence="6 7">
    <name type="scientific">Roseateles oligotrophus</name>
    <dbReference type="NCBI Taxonomy" id="1769250"/>
    <lineage>
        <taxon>Bacteria</taxon>
        <taxon>Pseudomonadati</taxon>
        <taxon>Pseudomonadota</taxon>
        <taxon>Betaproteobacteria</taxon>
        <taxon>Burkholderiales</taxon>
        <taxon>Sphaerotilaceae</taxon>
        <taxon>Roseateles</taxon>
    </lineage>
</organism>
<dbReference type="InterPro" id="IPR013324">
    <property type="entry name" value="RNA_pol_sigma_r3/r4-like"/>
</dbReference>
<keyword evidence="2" id="KW-0805">Transcription regulation</keyword>
<dbReference type="PANTHER" id="PTHR43133:SF39">
    <property type="entry name" value="SIMILAR TO RNA POLYMERASE SIGMA-E FACTOR"/>
    <property type="match status" value="1"/>
</dbReference>
<dbReference type="SUPFAM" id="SSF88659">
    <property type="entry name" value="Sigma3 and sigma4 domains of RNA polymerase sigma factors"/>
    <property type="match status" value="1"/>
</dbReference>
<dbReference type="RefSeq" id="WP_263573369.1">
    <property type="nucleotide sequence ID" value="NZ_JAJIRN010000010.1"/>
</dbReference>
<evidence type="ECO:0000313" key="7">
    <source>
        <dbReference type="Proteomes" id="UP001209701"/>
    </source>
</evidence>
<reference evidence="6 7" key="1">
    <citation type="submission" date="2021-11" db="EMBL/GenBank/DDBJ databases">
        <authorList>
            <person name="Liang Q."/>
            <person name="Mou H."/>
            <person name="Liu Z."/>
        </authorList>
    </citation>
    <scope>NUCLEOTIDE SEQUENCE [LARGE SCALE GENOMIC DNA]</scope>
    <source>
        <strain evidence="6 7">CHU3</strain>
    </source>
</reference>
<proteinExistence type="inferred from homology"/>
<comment type="similarity">
    <text evidence="1">Belongs to the sigma-70 factor family. ECF subfamily.</text>
</comment>
<evidence type="ECO:0000256" key="4">
    <source>
        <dbReference type="ARBA" id="ARBA00023163"/>
    </source>
</evidence>
<protein>
    <recommendedName>
        <fullName evidence="5">RNA polymerase sigma-70 ECF-like HTH domain-containing protein</fullName>
    </recommendedName>
</protein>
<evidence type="ECO:0000313" key="6">
    <source>
        <dbReference type="EMBL" id="MCV2370781.1"/>
    </source>
</evidence>
<dbReference type="InterPro" id="IPR011517">
    <property type="entry name" value="RNA_pol_sigma70_ECF-like"/>
</dbReference>
<dbReference type="InterPro" id="IPR013325">
    <property type="entry name" value="RNA_pol_sigma_r2"/>
</dbReference>
<dbReference type="InterPro" id="IPR036388">
    <property type="entry name" value="WH-like_DNA-bd_sf"/>
</dbReference>
<keyword evidence="3" id="KW-0731">Sigma factor</keyword>
<dbReference type="Gene3D" id="1.10.10.10">
    <property type="entry name" value="Winged helix-like DNA-binding domain superfamily/Winged helix DNA-binding domain"/>
    <property type="match status" value="1"/>
</dbReference>
<dbReference type="PANTHER" id="PTHR43133">
    <property type="entry name" value="RNA POLYMERASE ECF-TYPE SIGMA FACTO"/>
    <property type="match status" value="1"/>
</dbReference>
<dbReference type="Proteomes" id="UP001209701">
    <property type="component" value="Unassembled WGS sequence"/>
</dbReference>